<dbReference type="Proteomes" id="UP001174909">
    <property type="component" value="Unassembled WGS sequence"/>
</dbReference>
<accession>A0AA35WPR5</accession>
<gene>
    <name evidence="1" type="ORF">GBAR_LOCUS13026</name>
</gene>
<dbReference type="EMBL" id="CASHTH010001940">
    <property type="protein sequence ID" value="CAI8022150.1"/>
    <property type="molecule type" value="Genomic_DNA"/>
</dbReference>
<proteinExistence type="predicted"/>
<evidence type="ECO:0000313" key="2">
    <source>
        <dbReference type="Proteomes" id="UP001174909"/>
    </source>
</evidence>
<name>A0AA35WPR5_GEOBA</name>
<evidence type="ECO:0000313" key="1">
    <source>
        <dbReference type="EMBL" id="CAI8022150.1"/>
    </source>
</evidence>
<comment type="caution">
    <text evidence="1">The sequence shown here is derived from an EMBL/GenBank/DDBJ whole genome shotgun (WGS) entry which is preliminary data.</text>
</comment>
<organism evidence="1 2">
    <name type="scientific">Geodia barretti</name>
    <name type="common">Barrett's horny sponge</name>
    <dbReference type="NCBI Taxonomy" id="519541"/>
    <lineage>
        <taxon>Eukaryota</taxon>
        <taxon>Metazoa</taxon>
        <taxon>Porifera</taxon>
        <taxon>Demospongiae</taxon>
        <taxon>Heteroscleromorpha</taxon>
        <taxon>Tetractinellida</taxon>
        <taxon>Astrophorina</taxon>
        <taxon>Geodiidae</taxon>
        <taxon>Geodia</taxon>
    </lineage>
</organism>
<reference evidence="1" key="1">
    <citation type="submission" date="2023-03" db="EMBL/GenBank/DDBJ databases">
        <authorList>
            <person name="Steffen K."/>
            <person name="Cardenas P."/>
        </authorList>
    </citation>
    <scope>NUCLEOTIDE SEQUENCE</scope>
</reference>
<sequence>MKLNPSCDDNTRKRHNAHIHRTFEVPTKMIFTFTGSAELKLLYLYFILYHSCKTNFHLFLIHYNYRSCNLCCKTASILCSITMSYMCKCAVPLHVKKFDSGSWLSLLVF</sequence>
<protein>
    <submittedName>
        <fullName evidence="1">Uncharacterized protein</fullName>
    </submittedName>
</protein>
<keyword evidence="2" id="KW-1185">Reference proteome</keyword>
<dbReference type="AlphaFoldDB" id="A0AA35WPR5"/>